<gene>
    <name evidence="4" type="ORF">ACJMK2_029713</name>
</gene>
<reference evidence="4 5" key="1">
    <citation type="submission" date="2024-11" db="EMBL/GenBank/DDBJ databases">
        <title>Chromosome-level genome assembly of the freshwater bivalve Anodonta woodiana.</title>
        <authorList>
            <person name="Chen X."/>
        </authorList>
    </citation>
    <scope>NUCLEOTIDE SEQUENCE [LARGE SCALE GENOMIC DNA]</scope>
    <source>
        <strain evidence="4">MN2024</strain>
        <tissue evidence="4">Gills</tissue>
    </source>
</reference>
<evidence type="ECO:0000256" key="2">
    <source>
        <dbReference type="SAM" id="MobiDB-lite"/>
    </source>
</evidence>
<dbReference type="EMBL" id="JBJQND010000003">
    <property type="protein sequence ID" value="KAL3883452.1"/>
    <property type="molecule type" value="Genomic_DNA"/>
</dbReference>
<dbReference type="AlphaFoldDB" id="A0ABD3XBJ3"/>
<proteinExistence type="predicted"/>
<sequence>MADTDEGDRTESLPVYVLQLPSADWEFNIFLDDLASNISGEELARLKNYVSGDGGLGFGLLEKIDTPLELFQILKKRMIVSKDNLIILQGMLWHLNNKELHKKAVEYAKNVGNTLYFYAPSDTPENGYKYVKIHVQGKDFSKIRRNHLEQLRNIVAQLVMIPAQFVLVSGLEPSSSFIITFMMPEYYVSLLVDIISKQTIRDLTELGVDTIHIDEKTFPLSGAEVLQTQEELNVAKTFARLQLAEQQLEQRDIEYLKLSRDLEASRQELKQAHQNKQTIGVLMGNLHQLHLLQTVLQEPIFGEVASLKIQSALANWRFSLRKVKDLNYDTDVIMNLLQANSYLVDMRVRAEFISQLKHMMTELEKQKAHIISQQQSIQLLQFVSGRNPQEAFSIVFSYLLNTFQQFASTPGNGNIPLPAIQILRKYSYFLRKRERQKLRKFHTWSREENDVVEKNPRLFLEMLVVKETQRLKSPINLASFIPPLFEKVHRNDLAKRYVHEIKRLESEQRRHDSTAHIPQLQPTALNEQQTNQQLDEMNTRLIQMEKMLKDLSGIIGESPYFVKLSSLLKEQKEAVYFKQPVE</sequence>
<dbReference type="Proteomes" id="UP001634394">
    <property type="component" value="Unassembled WGS sequence"/>
</dbReference>
<organism evidence="4 5">
    <name type="scientific">Sinanodonta woodiana</name>
    <name type="common">Chinese pond mussel</name>
    <name type="synonym">Anodonta woodiana</name>
    <dbReference type="NCBI Taxonomy" id="1069815"/>
    <lineage>
        <taxon>Eukaryota</taxon>
        <taxon>Metazoa</taxon>
        <taxon>Spiralia</taxon>
        <taxon>Lophotrochozoa</taxon>
        <taxon>Mollusca</taxon>
        <taxon>Bivalvia</taxon>
        <taxon>Autobranchia</taxon>
        <taxon>Heteroconchia</taxon>
        <taxon>Palaeoheterodonta</taxon>
        <taxon>Unionida</taxon>
        <taxon>Unionoidea</taxon>
        <taxon>Unionidae</taxon>
        <taxon>Unioninae</taxon>
        <taxon>Sinanodonta</taxon>
    </lineage>
</organism>
<accession>A0ABD3XBJ3</accession>
<feature type="compositionally biased region" description="Polar residues" evidence="2">
    <location>
        <begin position="520"/>
        <end position="530"/>
    </location>
</feature>
<feature type="compositionally biased region" description="Basic and acidic residues" evidence="2">
    <location>
        <begin position="505"/>
        <end position="514"/>
    </location>
</feature>
<dbReference type="PANTHER" id="PTHR48169">
    <property type="entry name" value="DED DOMAIN-CONTAINING PROTEIN"/>
    <property type="match status" value="1"/>
</dbReference>
<dbReference type="PANTHER" id="PTHR48169:SF7">
    <property type="entry name" value="CASPASE 10"/>
    <property type="match status" value="1"/>
</dbReference>
<keyword evidence="5" id="KW-1185">Reference proteome</keyword>
<keyword evidence="1" id="KW-0053">Apoptosis</keyword>
<dbReference type="GO" id="GO:0042981">
    <property type="term" value="P:regulation of apoptotic process"/>
    <property type="evidence" value="ECO:0007669"/>
    <property type="project" value="UniProtKB-ARBA"/>
</dbReference>
<dbReference type="GO" id="GO:0006915">
    <property type="term" value="P:apoptotic process"/>
    <property type="evidence" value="ECO:0007669"/>
    <property type="project" value="UniProtKB-KW"/>
</dbReference>
<comment type="caution">
    <text evidence="4">The sequence shown here is derived from an EMBL/GenBank/DDBJ whole genome shotgun (WGS) entry which is preliminary data.</text>
</comment>
<evidence type="ECO:0000313" key="5">
    <source>
        <dbReference type="Proteomes" id="UP001634394"/>
    </source>
</evidence>
<dbReference type="PROSITE" id="PS50168">
    <property type="entry name" value="DED"/>
    <property type="match status" value="1"/>
</dbReference>
<name>A0ABD3XBJ3_SINWO</name>
<evidence type="ECO:0000259" key="3">
    <source>
        <dbReference type="PROSITE" id="PS50168"/>
    </source>
</evidence>
<protein>
    <recommendedName>
        <fullName evidence="3">DED domain-containing protein</fullName>
    </recommendedName>
</protein>
<feature type="domain" description="DED" evidence="3">
    <location>
        <begin position="26"/>
        <end position="106"/>
    </location>
</feature>
<dbReference type="InterPro" id="IPR001875">
    <property type="entry name" value="DED_dom"/>
</dbReference>
<dbReference type="SUPFAM" id="SSF47986">
    <property type="entry name" value="DEATH domain"/>
    <property type="match status" value="1"/>
</dbReference>
<dbReference type="InterPro" id="IPR011029">
    <property type="entry name" value="DEATH-like_dom_sf"/>
</dbReference>
<dbReference type="Gene3D" id="1.10.533.10">
    <property type="entry name" value="Death Domain, Fas"/>
    <property type="match status" value="1"/>
</dbReference>
<evidence type="ECO:0000256" key="1">
    <source>
        <dbReference type="ARBA" id="ARBA00022703"/>
    </source>
</evidence>
<feature type="region of interest" description="Disordered" evidence="2">
    <location>
        <begin position="505"/>
        <end position="530"/>
    </location>
</feature>
<evidence type="ECO:0000313" key="4">
    <source>
        <dbReference type="EMBL" id="KAL3883452.1"/>
    </source>
</evidence>